<dbReference type="KEGG" id="fpl:Ferp_0225"/>
<dbReference type="PROSITE" id="PS50893">
    <property type="entry name" value="ABC_TRANSPORTER_2"/>
    <property type="match status" value="1"/>
</dbReference>
<organism evidence="5 6">
    <name type="scientific">Ferroglobus placidus (strain DSM 10642 / AEDII12DO)</name>
    <dbReference type="NCBI Taxonomy" id="589924"/>
    <lineage>
        <taxon>Archaea</taxon>
        <taxon>Methanobacteriati</taxon>
        <taxon>Methanobacteriota</taxon>
        <taxon>Archaeoglobi</taxon>
        <taxon>Archaeoglobales</taxon>
        <taxon>Archaeoglobaceae</taxon>
        <taxon>Ferroglobus</taxon>
    </lineage>
</organism>
<gene>
    <name evidence="5" type="ordered locus">Ferp_0225</name>
</gene>
<dbReference type="STRING" id="589924.Ferp_0225"/>
<dbReference type="InterPro" id="IPR027417">
    <property type="entry name" value="P-loop_NTPase"/>
</dbReference>
<keyword evidence="2" id="KW-0547">Nucleotide-binding</keyword>
<keyword evidence="6" id="KW-1185">Reference proteome</keyword>
<evidence type="ECO:0000313" key="6">
    <source>
        <dbReference type="Proteomes" id="UP000002613"/>
    </source>
</evidence>
<keyword evidence="3" id="KW-0067">ATP-binding</keyword>
<proteinExistence type="predicted"/>
<dbReference type="OrthoDB" id="24644at2157"/>
<evidence type="ECO:0000256" key="3">
    <source>
        <dbReference type="ARBA" id="ARBA00022840"/>
    </source>
</evidence>
<dbReference type="GeneID" id="8777719"/>
<evidence type="ECO:0000259" key="4">
    <source>
        <dbReference type="PROSITE" id="PS50893"/>
    </source>
</evidence>
<dbReference type="PROSITE" id="PS00211">
    <property type="entry name" value="ABC_TRANSPORTER_1"/>
    <property type="match status" value="1"/>
</dbReference>
<dbReference type="InterPro" id="IPR003593">
    <property type="entry name" value="AAA+_ATPase"/>
</dbReference>
<dbReference type="GO" id="GO:0016887">
    <property type="term" value="F:ATP hydrolysis activity"/>
    <property type="evidence" value="ECO:0007669"/>
    <property type="project" value="InterPro"/>
</dbReference>
<dbReference type="InterPro" id="IPR050153">
    <property type="entry name" value="Metal_Ion_Import_ABC"/>
</dbReference>
<dbReference type="FunFam" id="3.40.50.300:FF:000134">
    <property type="entry name" value="Iron-enterobactin ABC transporter ATP-binding protein"/>
    <property type="match status" value="1"/>
</dbReference>
<dbReference type="AlphaFoldDB" id="D3S1V3"/>
<dbReference type="Gene3D" id="3.40.50.300">
    <property type="entry name" value="P-loop containing nucleotide triphosphate hydrolases"/>
    <property type="match status" value="1"/>
</dbReference>
<dbReference type="Pfam" id="PF00005">
    <property type="entry name" value="ABC_tran"/>
    <property type="match status" value="1"/>
</dbReference>
<accession>D3S1V3</accession>
<dbReference type="GO" id="GO:0005524">
    <property type="term" value="F:ATP binding"/>
    <property type="evidence" value="ECO:0007669"/>
    <property type="project" value="UniProtKB-KW"/>
</dbReference>
<evidence type="ECO:0000313" key="5">
    <source>
        <dbReference type="EMBL" id="ADC64410.1"/>
    </source>
</evidence>
<protein>
    <submittedName>
        <fullName evidence="5">ABC transporter related protein</fullName>
    </submittedName>
</protein>
<reference evidence="5 6" key="2">
    <citation type="journal article" date="2011" name="Stand. Genomic Sci.">
        <title>Complete genome sequence of Ferroglobus placidus AEDII12DO.</title>
        <authorList>
            <person name="Anderson I."/>
            <person name="Risso C."/>
            <person name="Holmes D."/>
            <person name="Lucas S."/>
            <person name="Copeland A."/>
            <person name="Lapidus A."/>
            <person name="Cheng J.F."/>
            <person name="Bruce D."/>
            <person name="Goodwin L."/>
            <person name="Pitluck S."/>
            <person name="Saunders E."/>
            <person name="Brettin T."/>
            <person name="Detter J.C."/>
            <person name="Han C."/>
            <person name="Tapia R."/>
            <person name="Larimer F."/>
            <person name="Land M."/>
            <person name="Hauser L."/>
            <person name="Woyke T."/>
            <person name="Lovley D."/>
            <person name="Kyrpides N."/>
            <person name="Ivanova N."/>
        </authorList>
    </citation>
    <scope>NUCLEOTIDE SEQUENCE [LARGE SCALE GENOMIC DNA]</scope>
    <source>
        <strain evidence="6">DSM 10642 / AEDII12DO</strain>
    </source>
</reference>
<sequence length="266" mass="29723">MVVVEVKDVKFGYNSSEEILKGVSFKSNPGEITAVIGPNGAGKSTLLKIIAKILKPKSGTVLFDGKNLSREETTKIVSYLPQESSIPGILTVFEAVLLGRLPHLSWRVKREDLEITKNVLTELRLERYAERYTNQLSGGERQMVLIAQALVREPKVLLLDEPVSNLDMRNQLEILELIRRFSKEKEISTIVILHDLNLAAKYADKIVLLNNGSVRAYGGVKSVLRPEVLAEVYGVEVDIISSNDDSIRVFPIKPLSDFRGERIKVL</sequence>
<dbReference type="PANTHER" id="PTHR42734:SF21">
    <property type="entry name" value="IRON ABC TRANSPORTER, ATP-BINDING PROTEIN"/>
    <property type="match status" value="1"/>
</dbReference>
<name>D3S1V3_FERPA</name>
<dbReference type="PaxDb" id="589924-Ferp_0225"/>
<dbReference type="eggNOG" id="arCOG00198">
    <property type="taxonomic scope" value="Archaea"/>
</dbReference>
<evidence type="ECO:0000256" key="1">
    <source>
        <dbReference type="ARBA" id="ARBA00022448"/>
    </source>
</evidence>
<dbReference type="RefSeq" id="WP_012964757.1">
    <property type="nucleotide sequence ID" value="NC_013849.1"/>
</dbReference>
<dbReference type="EMBL" id="CP001899">
    <property type="protein sequence ID" value="ADC64410.1"/>
    <property type="molecule type" value="Genomic_DNA"/>
</dbReference>
<evidence type="ECO:0000256" key="2">
    <source>
        <dbReference type="ARBA" id="ARBA00022741"/>
    </source>
</evidence>
<dbReference type="Proteomes" id="UP000002613">
    <property type="component" value="Chromosome"/>
</dbReference>
<dbReference type="SMART" id="SM00382">
    <property type="entry name" value="AAA"/>
    <property type="match status" value="1"/>
</dbReference>
<dbReference type="PANTHER" id="PTHR42734">
    <property type="entry name" value="METAL TRANSPORT SYSTEM ATP-BINDING PROTEIN TM_0124-RELATED"/>
    <property type="match status" value="1"/>
</dbReference>
<dbReference type="CDD" id="cd03214">
    <property type="entry name" value="ABC_Iron-Siderophores_B12_Hemin"/>
    <property type="match status" value="1"/>
</dbReference>
<reference evidence="6" key="1">
    <citation type="submission" date="2010-02" db="EMBL/GenBank/DDBJ databases">
        <title>Complete sequence of Ferroglobus placidus DSM 10642.</title>
        <authorList>
            <consortium name="US DOE Joint Genome Institute"/>
            <person name="Lucas S."/>
            <person name="Copeland A."/>
            <person name="Lapidus A."/>
            <person name="Cheng J.-F."/>
            <person name="Bruce D."/>
            <person name="Goodwin L."/>
            <person name="Pitluck S."/>
            <person name="Saunders E."/>
            <person name="Brettin T."/>
            <person name="Detter J.C."/>
            <person name="Han C."/>
            <person name="Tapia R."/>
            <person name="Larimer F."/>
            <person name="Land M."/>
            <person name="Hauser L."/>
            <person name="Kyrpides N."/>
            <person name="Ivanova N."/>
            <person name="Holmes D."/>
            <person name="Lovley D."/>
            <person name="Kyrpides N."/>
            <person name="Anderson I.J."/>
            <person name="Woyke T."/>
        </authorList>
    </citation>
    <scope>NUCLEOTIDE SEQUENCE [LARGE SCALE GENOMIC DNA]</scope>
    <source>
        <strain evidence="6">DSM 10642 / AEDII12DO</strain>
    </source>
</reference>
<dbReference type="SUPFAM" id="SSF52540">
    <property type="entry name" value="P-loop containing nucleoside triphosphate hydrolases"/>
    <property type="match status" value="1"/>
</dbReference>
<dbReference type="InterPro" id="IPR003439">
    <property type="entry name" value="ABC_transporter-like_ATP-bd"/>
</dbReference>
<dbReference type="InterPro" id="IPR017871">
    <property type="entry name" value="ABC_transporter-like_CS"/>
</dbReference>
<feature type="domain" description="ABC transporter" evidence="4">
    <location>
        <begin position="4"/>
        <end position="236"/>
    </location>
</feature>
<keyword evidence="1" id="KW-0813">Transport</keyword>
<dbReference type="HOGENOM" id="CLU_000604_1_11_2"/>